<feature type="domain" description="Guanylate cyclase" evidence="2">
    <location>
        <begin position="193"/>
        <end position="322"/>
    </location>
</feature>
<evidence type="ECO:0000256" key="1">
    <source>
        <dbReference type="SAM" id="Phobius"/>
    </source>
</evidence>
<dbReference type="EMBL" id="FOBB01000003">
    <property type="protein sequence ID" value="SEM13514.1"/>
    <property type="molecule type" value="Genomic_DNA"/>
</dbReference>
<sequence>MQVSDGIVRNGPARFYLKKGYIVNGNLHLIMNKNTLYKLKQLLIITVIWLIIGFLIPFYDRLALFTTNAIQPVPKYTMLEAIIINMGAALIGALLGGSFLVFFVNVRFRDKSYGYTIVAVALCFILVIAIVNIILRLFNIPSDWDRILKNCMVWGVIVTITQLFVQINNKFGQGVFWNIIRGKYNTPKEEQRIFMFLDLNSSTTIAEQLGNKKYHAFLKDIFTDITDPILDNNGEIYQYVGDEVIVAWKYDDGIRNSKCVQCFFDIKLHLQQLHNKYMQQYGLMPSFKAGIHCGKVVAGEVGIIKRDITYSGDVLNTTSRIQGMCKQFNEEVIVSGVLAASLRLAGHFATLPLGSIKLKGKEKEMLLIALKSMTAER</sequence>
<dbReference type="GO" id="GO:0004016">
    <property type="term" value="F:adenylate cyclase activity"/>
    <property type="evidence" value="ECO:0007669"/>
    <property type="project" value="UniProtKB-ARBA"/>
</dbReference>
<keyword evidence="1" id="KW-0812">Transmembrane</keyword>
<dbReference type="InterPro" id="IPR029787">
    <property type="entry name" value="Nucleotide_cyclase"/>
</dbReference>
<dbReference type="Proteomes" id="UP000198984">
    <property type="component" value="Unassembled WGS sequence"/>
</dbReference>
<name>A0A1H7VWT7_9BACT</name>
<dbReference type="GO" id="GO:0035556">
    <property type="term" value="P:intracellular signal transduction"/>
    <property type="evidence" value="ECO:0007669"/>
    <property type="project" value="InterPro"/>
</dbReference>
<dbReference type="AlphaFoldDB" id="A0A1H7VWT7"/>
<evidence type="ECO:0000259" key="2">
    <source>
        <dbReference type="PROSITE" id="PS50125"/>
    </source>
</evidence>
<reference evidence="3 4" key="1">
    <citation type="submission" date="2016-10" db="EMBL/GenBank/DDBJ databases">
        <authorList>
            <person name="de Groot N.N."/>
        </authorList>
    </citation>
    <scope>NUCLEOTIDE SEQUENCE [LARGE SCALE GENOMIC DNA]</scope>
    <source>
        <strain evidence="3 4">DSM 21039</strain>
    </source>
</reference>
<dbReference type="SUPFAM" id="SSF55073">
    <property type="entry name" value="Nucleotide cyclase"/>
    <property type="match status" value="1"/>
</dbReference>
<keyword evidence="1" id="KW-0472">Membrane</keyword>
<dbReference type="RefSeq" id="WP_202909256.1">
    <property type="nucleotide sequence ID" value="NZ_FOBB01000003.1"/>
</dbReference>
<dbReference type="PANTHER" id="PTHR43081">
    <property type="entry name" value="ADENYLATE CYCLASE, TERMINAL-DIFFERENTIATION SPECIFIC-RELATED"/>
    <property type="match status" value="1"/>
</dbReference>
<keyword evidence="1" id="KW-1133">Transmembrane helix</keyword>
<feature type="transmembrane region" description="Helical" evidence="1">
    <location>
        <begin position="79"/>
        <end position="106"/>
    </location>
</feature>
<dbReference type="PANTHER" id="PTHR43081:SF1">
    <property type="entry name" value="ADENYLATE CYCLASE, TERMINAL-DIFFERENTIATION SPECIFIC"/>
    <property type="match status" value="1"/>
</dbReference>
<dbReference type="PROSITE" id="PS50125">
    <property type="entry name" value="GUANYLATE_CYCLASE_2"/>
    <property type="match status" value="1"/>
</dbReference>
<feature type="transmembrane region" description="Helical" evidence="1">
    <location>
        <begin position="42"/>
        <end position="59"/>
    </location>
</feature>
<organism evidence="3 4">
    <name type="scientific">Chitinophaga rupis</name>
    <dbReference type="NCBI Taxonomy" id="573321"/>
    <lineage>
        <taxon>Bacteria</taxon>
        <taxon>Pseudomonadati</taxon>
        <taxon>Bacteroidota</taxon>
        <taxon>Chitinophagia</taxon>
        <taxon>Chitinophagales</taxon>
        <taxon>Chitinophagaceae</taxon>
        <taxon>Chitinophaga</taxon>
    </lineage>
</organism>
<dbReference type="STRING" id="573321.SAMN04488505_103472"/>
<accession>A0A1H7VWT7</accession>
<evidence type="ECO:0000313" key="3">
    <source>
        <dbReference type="EMBL" id="SEM13514.1"/>
    </source>
</evidence>
<keyword evidence="4" id="KW-1185">Reference proteome</keyword>
<dbReference type="InterPro" id="IPR001054">
    <property type="entry name" value="A/G_cyclase"/>
</dbReference>
<gene>
    <name evidence="3" type="ORF">SAMN04488505_103472</name>
</gene>
<dbReference type="GO" id="GO:0009190">
    <property type="term" value="P:cyclic nucleotide biosynthetic process"/>
    <property type="evidence" value="ECO:0007669"/>
    <property type="project" value="InterPro"/>
</dbReference>
<evidence type="ECO:0000313" key="4">
    <source>
        <dbReference type="Proteomes" id="UP000198984"/>
    </source>
</evidence>
<dbReference type="Gene3D" id="3.30.70.1230">
    <property type="entry name" value="Nucleotide cyclase"/>
    <property type="match status" value="1"/>
</dbReference>
<dbReference type="CDD" id="cd07302">
    <property type="entry name" value="CHD"/>
    <property type="match status" value="1"/>
</dbReference>
<feature type="transmembrane region" description="Helical" evidence="1">
    <location>
        <begin position="113"/>
        <end position="135"/>
    </location>
</feature>
<dbReference type="InterPro" id="IPR050697">
    <property type="entry name" value="Adenylyl/Guanylyl_Cyclase_3/4"/>
</dbReference>
<protein>
    <submittedName>
        <fullName evidence="3">Adenylate cyclase</fullName>
    </submittedName>
</protein>
<dbReference type="Pfam" id="PF00211">
    <property type="entry name" value="Guanylate_cyc"/>
    <property type="match status" value="1"/>
</dbReference>
<proteinExistence type="predicted"/>